<evidence type="ECO:0000313" key="1">
    <source>
        <dbReference type="EMBL" id="KKN16774.1"/>
    </source>
</evidence>
<reference evidence="1" key="1">
    <citation type="journal article" date="2015" name="Nature">
        <title>Complex archaea that bridge the gap between prokaryotes and eukaryotes.</title>
        <authorList>
            <person name="Spang A."/>
            <person name="Saw J.H."/>
            <person name="Jorgensen S.L."/>
            <person name="Zaremba-Niedzwiedzka K."/>
            <person name="Martijn J."/>
            <person name="Lind A.E."/>
            <person name="van Eijk R."/>
            <person name="Schleper C."/>
            <person name="Guy L."/>
            <person name="Ettema T.J."/>
        </authorList>
    </citation>
    <scope>NUCLEOTIDE SEQUENCE</scope>
</reference>
<gene>
    <name evidence="1" type="ORF">LCGC14_0972360</name>
</gene>
<name>A0A0F9NFR6_9ZZZZ</name>
<sequence>MKTKLEINITKEDIEGGIRRNHTTCPIAIATKRAFKRKRIVSVDRFNLRFTANRVKEVIVLPLKAKNFISNFDNGCKVKPFKFVISYGK</sequence>
<dbReference type="EMBL" id="LAZR01003581">
    <property type="protein sequence ID" value="KKN16774.1"/>
    <property type="molecule type" value="Genomic_DNA"/>
</dbReference>
<proteinExistence type="predicted"/>
<organism evidence="1">
    <name type="scientific">marine sediment metagenome</name>
    <dbReference type="NCBI Taxonomy" id="412755"/>
    <lineage>
        <taxon>unclassified sequences</taxon>
        <taxon>metagenomes</taxon>
        <taxon>ecological metagenomes</taxon>
    </lineage>
</organism>
<dbReference type="AlphaFoldDB" id="A0A0F9NFR6"/>
<comment type="caution">
    <text evidence="1">The sequence shown here is derived from an EMBL/GenBank/DDBJ whole genome shotgun (WGS) entry which is preliminary data.</text>
</comment>
<accession>A0A0F9NFR6</accession>
<protein>
    <submittedName>
        <fullName evidence="1">Uncharacterized protein</fullName>
    </submittedName>
</protein>